<gene>
    <name evidence="1" type="ORF">ACJ73_07660</name>
</gene>
<evidence type="ECO:0000313" key="2">
    <source>
        <dbReference type="Proteomes" id="UP000242791"/>
    </source>
</evidence>
<accession>A0A1J9PXD1</accession>
<comment type="caution">
    <text evidence="1">The sequence shown here is derived from an EMBL/GenBank/DDBJ whole genome shotgun (WGS) entry which is preliminary data.</text>
</comment>
<dbReference type="Proteomes" id="UP000242791">
    <property type="component" value="Unassembled WGS sequence"/>
</dbReference>
<reference evidence="1 2" key="1">
    <citation type="submission" date="2015-08" db="EMBL/GenBank/DDBJ databases">
        <title>Emmonsia species relationships and genome sequence.</title>
        <authorList>
            <person name="Cuomo C.A."/>
            <person name="Schwartz I.S."/>
            <person name="Kenyon C."/>
            <person name="De Hoog G.S."/>
            <person name="Govender N.P."/>
            <person name="Botha A."/>
            <person name="Moreno L."/>
            <person name="De Vries M."/>
            <person name="Munoz J.F."/>
            <person name="Stielow J.B."/>
        </authorList>
    </citation>
    <scope>NUCLEOTIDE SEQUENCE [LARGE SCALE GENOMIC DNA]</scope>
    <source>
        <strain evidence="1 2">EI222</strain>
    </source>
</reference>
<protein>
    <submittedName>
        <fullName evidence="1">Uncharacterized protein</fullName>
    </submittedName>
</protein>
<proteinExistence type="predicted"/>
<sequence>HSYQYFKGKNDSKSPLPSLHLVTLPFTERAKREGGDSTAGQILSCPHRAHQQRLKPSAGPTRLPQKRHFSGLILKLSSQLPISRAAAPGGICSINLSTPPARFSFVDAMLCENRGKNCLRSVHSILVLRNQQH</sequence>
<name>A0A1J9PXD1_9EURO</name>
<dbReference type="AlphaFoldDB" id="A0A1J9PXD1"/>
<dbReference type="VEuPathDB" id="FungiDB:ACJ73_07660"/>
<evidence type="ECO:0000313" key="1">
    <source>
        <dbReference type="EMBL" id="OJD21001.1"/>
    </source>
</evidence>
<keyword evidence="2" id="KW-1185">Reference proteome</keyword>
<dbReference type="EMBL" id="LGTZ01001602">
    <property type="protein sequence ID" value="OJD21001.1"/>
    <property type="molecule type" value="Genomic_DNA"/>
</dbReference>
<feature type="non-terminal residue" evidence="1">
    <location>
        <position position="1"/>
    </location>
</feature>
<organism evidence="1 2">
    <name type="scientific">Blastomyces percursus</name>
    <dbReference type="NCBI Taxonomy" id="1658174"/>
    <lineage>
        <taxon>Eukaryota</taxon>
        <taxon>Fungi</taxon>
        <taxon>Dikarya</taxon>
        <taxon>Ascomycota</taxon>
        <taxon>Pezizomycotina</taxon>
        <taxon>Eurotiomycetes</taxon>
        <taxon>Eurotiomycetidae</taxon>
        <taxon>Onygenales</taxon>
        <taxon>Ajellomycetaceae</taxon>
        <taxon>Blastomyces</taxon>
    </lineage>
</organism>